<keyword evidence="7 10" id="KW-0283">Flagellar rotation</keyword>
<evidence type="ECO:0000313" key="11">
    <source>
        <dbReference type="EMBL" id="CCW35907.1"/>
    </source>
</evidence>
<evidence type="ECO:0000256" key="4">
    <source>
        <dbReference type="ARBA" id="ARBA00022475"/>
    </source>
</evidence>
<dbReference type="InParanoid" id="S0EZ19"/>
<evidence type="ECO:0000256" key="8">
    <source>
        <dbReference type="ARBA" id="ARBA00022989"/>
    </source>
</evidence>
<keyword evidence="11" id="KW-0282">Flagellum</keyword>
<evidence type="ECO:0000256" key="7">
    <source>
        <dbReference type="ARBA" id="ARBA00022779"/>
    </source>
</evidence>
<dbReference type="EMBL" id="HF951689">
    <property type="protein sequence ID" value="CCW35907.1"/>
    <property type="molecule type" value="Genomic_DNA"/>
</dbReference>
<dbReference type="GO" id="GO:0006935">
    <property type="term" value="P:chemotaxis"/>
    <property type="evidence" value="ECO:0007669"/>
    <property type="project" value="UniProtKB-KW"/>
</dbReference>
<dbReference type="AlphaFoldDB" id="S0EZ19"/>
<dbReference type="STRING" id="454171.CP488_01990"/>
<dbReference type="Proteomes" id="UP000014227">
    <property type="component" value="Chromosome I"/>
</dbReference>
<dbReference type="FunCoup" id="S0EZ19">
    <property type="interactions" value="33"/>
</dbReference>
<dbReference type="PATRIC" id="fig|1303518.3.peg.2171"/>
<organism evidence="11 12">
    <name type="scientific">Chthonomonas calidirosea (strain DSM 23976 / ICMP 18418 / T49)</name>
    <dbReference type="NCBI Taxonomy" id="1303518"/>
    <lineage>
        <taxon>Bacteria</taxon>
        <taxon>Bacillati</taxon>
        <taxon>Armatimonadota</taxon>
        <taxon>Chthonomonadia</taxon>
        <taxon>Chthonomonadales</taxon>
        <taxon>Chthonomonadaceae</taxon>
        <taxon>Chthonomonas</taxon>
    </lineage>
</organism>
<protein>
    <recommendedName>
        <fullName evidence="10">Flagellar protein FliL</fullName>
    </recommendedName>
</protein>
<dbReference type="Pfam" id="PF03748">
    <property type="entry name" value="FliL"/>
    <property type="match status" value="1"/>
</dbReference>
<keyword evidence="12" id="KW-1185">Reference proteome</keyword>
<dbReference type="HOGENOM" id="CLU_099018_2_0_0"/>
<keyword evidence="8 10" id="KW-1133">Transmembrane helix</keyword>
<keyword evidence="11" id="KW-0966">Cell projection</keyword>
<evidence type="ECO:0000256" key="10">
    <source>
        <dbReference type="RuleBase" id="RU364125"/>
    </source>
</evidence>
<proteinExistence type="inferred from homology"/>
<dbReference type="PANTHER" id="PTHR35091:SF2">
    <property type="entry name" value="FLAGELLAR PROTEIN FLIL"/>
    <property type="match status" value="1"/>
</dbReference>
<evidence type="ECO:0000256" key="9">
    <source>
        <dbReference type="ARBA" id="ARBA00023136"/>
    </source>
</evidence>
<evidence type="ECO:0000256" key="1">
    <source>
        <dbReference type="ARBA" id="ARBA00002254"/>
    </source>
</evidence>
<dbReference type="KEGG" id="ccz:CCALI_02100"/>
<keyword evidence="4 10" id="KW-1003">Cell membrane</keyword>
<keyword evidence="11" id="KW-0969">Cilium</keyword>
<gene>
    <name evidence="11" type="ORF">CCALI_02100</name>
</gene>
<dbReference type="GO" id="GO:0009425">
    <property type="term" value="C:bacterial-type flagellum basal body"/>
    <property type="evidence" value="ECO:0007669"/>
    <property type="project" value="InterPro"/>
</dbReference>
<accession>S0EZ19</accession>
<dbReference type="PANTHER" id="PTHR35091">
    <property type="entry name" value="FLAGELLAR PROTEIN FLIL"/>
    <property type="match status" value="1"/>
</dbReference>
<keyword evidence="6 10" id="KW-0812">Transmembrane</keyword>
<evidence type="ECO:0000313" key="12">
    <source>
        <dbReference type="Proteomes" id="UP000014227"/>
    </source>
</evidence>
<evidence type="ECO:0000256" key="3">
    <source>
        <dbReference type="ARBA" id="ARBA00008281"/>
    </source>
</evidence>
<keyword evidence="9 10" id="KW-0472">Membrane</keyword>
<dbReference type="RefSeq" id="WP_016483430.1">
    <property type="nucleotide sequence ID" value="NC_021487.1"/>
</dbReference>
<dbReference type="eggNOG" id="COG1580">
    <property type="taxonomic scope" value="Bacteria"/>
</dbReference>
<keyword evidence="5 10" id="KW-0145">Chemotaxis</keyword>
<sequence length="162" mass="17732">MVAKPEMRQQAVEQVEEAPKKRSKRPLLLFGGLVAVLVVALLVFHMMGGKKGAAKNETKKELKVSYYLPLDDFLVNLSGSDDHYLKAGITLGMTQNISQDEAKDKTAPIRDAIITVLSHKTLADVSKEGAKEALKKEIQEKVNEALSGQDVAAVYFTSFATQ</sequence>
<name>S0EZ19_CHTCT</name>
<dbReference type="InterPro" id="IPR005503">
    <property type="entry name" value="FliL"/>
</dbReference>
<dbReference type="GO" id="GO:0005886">
    <property type="term" value="C:plasma membrane"/>
    <property type="evidence" value="ECO:0007669"/>
    <property type="project" value="UniProtKB-SubCell"/>
</dbReference>
<dbReference type="GO" id="GO:0071978">
    <property type="term" value="P:bacterial-type flagellum-dependent swarming motility"/>
    <property type="evidence" value="ECO:0007669"/>
    <property type="project" value="TreeGrafter"/>
</dbReference>
<evidence type="ECO:0000256" key="2">
    <source>
        <dbReference type="ARBA" id="ARBA00004162"/>
    </source>
</evidence>
<comment type="function">
    <text evidence="1 10">Controls the rotational direction of flagella during chemotaxis.</text>
</comment>
<comment type="similarity">
    <text evidence="3 10">Belongs to the FliL family.</text>
</comment>
<reference evidence="12" key="1">
    <citation type="submission" date="2013-03" db="EMBL/GenBank/DDBJ databases">
        <title>Genome sequence of Chthonomonas calidirosea, the first sequenced genome from the Armatimonadetes phylum (formally candidate division OP10).</title>
        <authorList>
            <person name="Lee K.C.Y."/>
            <person name="Morgan X.C."/>
            <person name="Dunfield P.F."/>
            <person name="Tamas I."/>
            <person name="Houghton K.M."/>
            <person name="Vyssotski M."/>
            <person name="Ryan J.L.J."/>
            <person name="Lagutin K."/>
            <person name="McDonald I.R."/>
            <person name="Stott M.B."/>
        </authorList>
    </citation>
    <scope>NUCLEOTIDE SEQUENCE [LARGE SCALE GENOMIC DNA]</scope>
    <source>
        <strain evidence="12">DSM 23976 / ICMP 18418 / T49</strain>
    </source>
</reference>
<feature type="transmembrane region" description="Helical" evidence="10">
    <location>
        <begin position="27"/>
        <end position="47"/>
    </location>
</feature>
<evidence type="ECO:0000256" key="5">
    <source>
        <dbReference type="ARBA" id="ARBA00022500"/>
    </source>
</evidence>
<evidence type="ECO:0000256" key="6">
    <source>
        <dbReference type="ARBA" id="ARBA00022692"/>
    </source>
</evidence>
<comment type="subcellular location">
    <subcellularLocation>
        <location evidence="2">Cell membrane</location>
        <topology evidence="2">Single-pass membrane protein</topology>
    </subcellularLocation>
</comment>